<comment type="caution">
    <text evidence="2">The sequence shown here is derived from an EMBL/GenBank/DDBJ whole genome shotgun (WGS) entry which is preliminary data.</text>
</comment>
<proteinExistence type="predicted"/>
<dbReference type="InterPro" id="IPR040783">
    <property type="entry name" value="VLRF1"/>
</dbReference>
<dbReference type="SUPFAM" id="SSF53137">
    <property type="entry name" value="Translational machinery components"/>
    <property type="match status" value="1"/>
</dbReference>
<evidence type="ECO:0000313" key="2">
    <source>
        <dbReference type="EMBL" id="MBM9475163.1"/>
    </source>
</evidence>
<sequence>MTSRARPAPGGGTVVEIAPERLVGWVNRFSGRNDGLADITADADGVTVQGGDGTTARLQAPFGPMDPAAGEPLEALLAHLAHLGGTGMGLILVRAGAHSVGVARDGRVLSSSTDRAYVQGRTAAGGWSQQRFARRRGNQRTAALEDSADAAARVLGPLVTGPAAAVRLLVTAGDGPAVTEVLSDPRLAAVAALPRRHFGDIAEPRRAVLDEVAGRSLAVEILVRGVDPPMSRARVR</sequence>
<dbReference type="Pfam" id="PF18859">
    <property type="entry name" value="acVLRF1"/>
    <property type="match status" value="1"/>
</dbReference>
<accession>A0A938YLD7</accession>
<protein>
    <recommendedName>
        <fullName evidence="1">Actinobacteria/chloroflexi VLRF1 release factor domain-containing protein</fullName>
    </recommendedName>
</protein>
<gene>
    <name evidence="2" type="ORF">JL107_01770</name>
</gene>
<dbReference type="RefSeq" id="WP_205255307.1">
    <property type="nucleotide sequence ID" value="NZ_BAAAPV010000001.1"/>
</dbReference>
<dbReference type="InterPro" id="IPR042226">
    <property type="entry name" value="eFR1_2_sf"/>
</dbReference>
<evidence type="ECO:0000313" key="3">
    <source>
        <dbReference type="Proteomes" id="UP000663801"/>
    </source>
</evidence>
<dbReference type="EMBL" id="JAERWL010000002">
    <property type="protein sequence ID" value="MBM9475163.1"/>
    <property type="molecule type" value="Genomic_DNA"/>
</dbReference>
<dbReference type="NCBIfam" id="NF041024">
    <property type="entry name" value="acVLRF1_NCBI"/>
    <property type="match status" value="1"/>
</dbReference>
<keyword evidence="3" id="KW-1185">Reference proteome</keyword>
<evidence type="ECO:0000259" key="1">
    <source>
        <dbReference type="Pfam" id="PF18859"/>
    </source>
</evidence>
<reference evidence="2" key="1">
    <citation type="submission" date="2021-01" db="EMBL/GenBank/DDBJ databases">
        <title>KCTC 19127 draft genome.</title>
        <authorList>
            <person name="An D."/>
        </authorList>
    </citation>
    <scope>NUCLEOTIDE SEQUENCE</scope>
    <source>
        <strain evidence="2">KCTC 19127</strain>
    </source>
</reference>
<dbReference type="Gene3D" id="3.30.420.60">
    <property type="entry name" value="eRF1 domain 2"/>
    <property type="match status" value="1"/>
</dbReference>
<dbReference type="AlphaFoldDB" id="A0A938YLD7"/>
<organism evidence="2 3">
    <name type="scientific">Nakamurella flavida</name>
    <dbReference type="NCBI Taxonomy" id="363630"/>
    <lineage>
        <taxon>Bacteria</taxon>
        <taxon>Bacillati</taxon>
        <taxon>Actinomycetota</taxon>
        <taxon>Actinomycetes</taxon>
        <taxon>Nakamurellales</taxon>
        <taxon>Nakamurellaceae</taxon>
        <taxon>Nakamurella</taxon>
    </lineage>
</organism>
<name>A0A938YLD7_9ACTN</name>
<dbReference type="Proteomes" id="UP000663801">
    <property type="component" value="Unassembled WGS sequence"/>
</dbReference>
<feature type="domain" description="Actinobacteria/chloroflexi VLRF1 release factor" evidence="1">
    <location>
        <begin position="88"/>
        <end position="221"/>
    </location>
</feature>